<dbReference type="Proteomes" id="UP000315349">
    <property type="component" value="Chromosome"/>
</dbReference>
<dbReference type="RefSeq" id="WP_145300826.1">
    <property type="nucleotide sequence ID" value="NZ_CP036299.1"/>
</dbReference>
<keyword evidence="2" id="KW-1185">Reference proteome</keyword>
<dbReference type="AlphaFoldDB" id="A0A518GQF2"/>
<proteinExistence type="predicted"/>
<gene>
    <name evidence="1" type="ORF">Spb1_27770</name>
</gene>
<evidence type="ECO:0000313" key="1">
    <source>
        <dbReference type="EMBL" id="QDV30842.1"/>
    </source>
</evidence>
<accession>A0A518GQF2</accession>
<dbReference type="KEGG" id="peh:Spb1_27770"/>
<protein>
    <submittedName>
        <fullName evidence="1">Uncharacterized protein</fullName>
    </submittedName>
</protein>
<sequence>MSKPTRWLWPVCVVLLLTGCGVPHTRTIHMPDEVVYEPLLVGTWETTVEGRHKLTFDVSKWSDDDNSYRFVVNAEHQKEPLCEGRAFLSRIEDSQYLTLGSADNNQQVPRYNTIVVDEWQPRLQVRTLNRQWLLRTLKADPTVITHQIFPNGDFLITATTEELKAFYQKHLKEGAAWENFVLSRKK</sequence>
<dbReference type="PROSITE" id="PS51257">
    <property type="entry name" value="PROKAR_LIPOPROTEIN"/>
    <property type="match status" value="1"/>
</dbReference>
<reference evidence="1 2" key="1">
    <citation type="submission" date="2019-02" db="EMBL/GenBank/DDBJ databases">
        <title>Deep-cultivation of Planctomycetes and their phenomic and genomic characterization uncovers novel biology.</title>
        <authorList>
            <person name="Wiegand S."/>
            <person name="Jogler M."/>
            <person name="Boedeker C."/>
            <person name="Pinto D."/>
            <person name="Vollmers J."/>
            <person name="Rivas-Marin E."/>
            <person name="Kohn T."/>
            <person name="Peeters S.H."/>
            <person name="Heuer A."/>
            <person name="Rast P."/>
            <person name="Oberbeckmann S."/>
            <person name="Bunk B."/>
            <person name="Jeske O."/>
            <person name="Meyerdierks A."/>
            <person name="Storesund J.E."/>
            <person name="Kallscheuer N."/>
            <person name="Luecker S."/>
            <person name="Lage O.M."/>
            <person name="Pohl T."/>
            <person name="Merkel B.J."/>
            <person name="Hornburger P."/>
            <person name="Mueller R.-W."/>
            <person name="Bruemmer F."/>
            <person name="Labrenz M."/>
            <person name="Spormann A.M."/>
            <person name="Op den Camp H."/>
            <person name="Overmann J."/>
            <person name="Amann R."/>
            <person name="Jetten M.S.M."/>
            <person name="Mascher T."/>
            <person name="Medema M.H."/>
            <person name="Devos D.P."/>
            <person name="Kaster A.-K."/>
            <person name="Ovreas L."/>
            <person name="Rohde M."/>
            <person name="Galperin M.Y."/>
            <person name="Jogler C."/>
        </authorList>
    </citation>
    <scope>NUCLEOTIDE SEQUENCE [LARGE SCALE GENOMIC DNA]</scope>
    <source>
        <strain evidence="1 2">Spb1</strain>
    </source>
</reference>
<dbReference type="EMBL" id="CP036299">
    <property type="protein sequence ID" value="QDV30842.1"/>
    <property type="molecule type" value="Genomic_DNA"/>
</dbReference>
<name>A0A518GQF2_9PLAN</name>
<evidence type="ECO:0000313" key="2">
    <source>
        <dbReference type="Proteomes" id="UP000315349"/>
    </source>
</evidence>
<organism evidence="1 2">
    <name type="scientific">Planctopirus ephydatiae</name>
    <dbReference type="NCBI Taxonomy" id="2528019"/>
    <lineage>
        <taxon>Bacteria</taxon>
        <taxon>Pseudomonadati</taxon>
        <taxon>Planctomycetota</taxon>
        <taxon>Planctomycetia</taxon>
        <taxon>Planctomycetales</taxon>
        <taxon>Planctomycetaceae</taxon>
        <taxon>Planctopirus</taxon>
    </lineage>
</organism>
<dbReference type="OrthoDB" id="1421611at2"/>